<organism evidence="1 2">
    <name type="scientific">Rouxiella aceris</name>
    <dbReference type="NCBI Taxonomy" id="2703884"/>
    <lineage>
        <taxon>Bacteria</taxon>
        <taxon>Pseudomonadati</taxon>
        <taxon>Pseudomonadota</taxon>
        <taxon>Gammaproteobacteria</taxon>
        <taxon>Enterobacterales</taxon>
        <taxon>Yersiniaceae</taxon>
        <taxon>Rouxiella</taxon>
    </lineage>
</organism>
<dbReference type="AlphaFoldDB" id="A0A848MGX3"/>
<reference evidence="1 2" key="1">
    <citation type="submission" date="2020-01" db="EMBL/GenBank/DDBJ databases">
        <authorList>
            <person name="Lee S.D."/>
        </authorList>
    </citation>
    <scope>NUCLEOTIDE SEQUENCE [LARGE SCALE GENOMIC DNA]</scope>
    <source>
        <strain evidence="1 2">SAP-1</strain>
    </source>
</reference>
<evidence type="ECO:0000313" key="2">
    <source>
        <dbReference type="Proteomes" id="UP000585363"/>
    </source>
</evidence>
<gene>
    <name evidence="1" type="ORF">GW590_05875</name>
</gene>
<dbReference type="EMBL" id="JAADJU010000002">
    <property type="protein sequence ID" value="NMP26393.1"/>
    <property type="molecule type" value="Genomic_DNA"/>
</dbReference>
<protein>
    <submittedName>
        <fullName evidence="1">Uncharacterized protein</fullName>
    </submittedName>
</protein>
<proteinExistence type="predicted"/>
<dbReference type="RefSeq" id="WP_169402071.1">
    <property type="nucleotide sequence ID" value="NZ_JAADJU010000002.1"/>
</dbReference>
<dbReference type="Proteomes" id="UP000585363">
    <property type="component" value="Unassembled WGS sequence"/>
</dbReference>
<accession>A0A848MGX3</accession>
<keyword evidence="2" id="KW-1185">Reference proteome</keyword>
<name>A0A848MGX3_9GAMM</name>
<comment type="caution">
    <text evidence="1">The sequence shown here is derived from an EMBL/GenBank/DDBJ whole genome shotgun (WGS) entry which is preliminary data.</text>
</comment>
<sequence>MDRFSAFINSFLKKQYQSRWHFLYQKGWPHVRKNLAQLDRQLNHRCQLFTHNGWQQQAKELATIKHDQGDWYNFTTGPQAVNLHNFSWDHATEGLLILQRAQLAFYLHHEGWIWVCKNQEQLSGKLLSWPTETEDFR</sequence>
<reference evidence="1 2" key="2">
    <citation type="submission" date="2020-06" db="EMBL/GenBank/DDBJ databases">
        <title>Polyphasic characterization of a Rahnella strain isolated from tree sap.</title>
        <authorList>
            <person name="Kim I.S."/>
        </authorList>
    </citation>
    <scope>NUCLEOTIDE SEQUENCE [LARGE SCALE GENOMIC DNA]</scope>
    <source>
        <strain evidence="1 2">SAP-1</strain>
    </source>
</reference>
<evidence type="ECO:0000313" key="1">
    <source>
        <dbReference type="EMBL" id="NMP26393.1"/>
    </source>
</evidence>